<dbReference type="EMBL" id="QLSX01000006">
    <property type="protein sequence ID" value="RAR60972.1"/>
    <property type="molecule type" value="Genomic_DNA"/>
</dbReference>
<comment type="caution">
    <text evidence="3">The sequence shown here is derived from an EMBL/GenBank/DDBJ whole genome shotgun (WGS) entry which is preliminary data.</text>
</comment>
<proteinExistence type="predicted"/>
<name>A0A328XMG5_9GAMM</name>
<dbReference type="OrthoDB" id="6174536at2"/>
<protein>
    <submittedName>
        <fullName evidence="3">Uncharacterized protein</fullName>
    </submittedName>
</protein>
<feature type="region of interest" description="Disordered" evidence="1">
    <location>
        <begin position="1"/>
        <end position="37"/>
    </location>
</feature>
<evidence type="ECO:0000256" key="1">
    <source>
        <dbReference type="SAM" id="MobiDB-lite"/>
    </source>
</evidence>
<dbReference type="Proteomes" id="UP000249700">
    <property type="component" value="Unassembled WGS sequence"/>
</dbReference>
<keyword evidence="2" id="KW-0812">Transmembrane</keyword>
<evidence type="ECO:0000313" key="4">
    <source>
        <dbReference type="Proteomes" id="UP000249700"/>
    </source>
</evidence>
<keyword evidence="2" id="KW-0472">Membrane</keyword>
<dbReference type="AlphaFoldDB" id="A0A328XMG5"/>
<keyword evidence="2" id="KW-1133">Transmembrane helix</keyword>
<evidence type="ECO:0000256" key="2">
    <source>
        <dbReference type="SAM" id="Phobius"/>
    </source>
</evidence>
<reference evidence="3 4" key="1">
    <citation type="submission" date="2018-06" db="EMBL/GenBank/DDBJ databases">
        <title>Comparative analysis of microorganisms from saline springs in Andes Mountain Range, Colombia.</title>
        <authorList>
            <person name="Rubin E."/>
        </authorList>
    </citation>
    <scope>NUCLEOTIDE SEQUENCE [LARGE SCALE GENOMIC DNA]</scope>
    <source>
        <strain evidence="3 4">USBA-857</strain>
    </source>
</reference>
<dbReference type="RefSeq" id="WP_112055143.1">
    <property type="nucleotide sequence ID" value="NZ_QLSX01000006.1"/>
</dbReference>
<gene>
    <name evidence="3" type="ORF">BCL93_106178</name>
</gene>
<evidence type="ECO:0000313" key="3">
    <source>
        <dbReference type="EMBL" id="RAR60972.1"/>
    </source>
</evidence>
<sequence length="67" mass="7395">MDTRTSQSSEEELEHLKEVSQPEDFKHPEPDASQPEALEPAHGLHWVLPIVVVLVLVAGVAFVLLKA</sequence>
<feature type="transmembrane region" description="Helical" evidence="2">
    <location>
        <begin position="46"/>
        <end position="65"/>
    </location>
</feature>
<accession>A0A328XMG5</accession>
<organism evidence="3 4">
    <name type="scientific">Onishia taeanensis</name>
    <dbReference type="NCBI Taxonomy" id="284577"/>
    <lineage>
        <taxon>Bacteria</taxon>
        <taxon>Pseudomonadati</taxon>
        <taxon>Pseudomonadota</taxon>
        <taxon>Gammaproteobacteria</taxon>
        <taxon>Oceanospirillales</taxon>
        <taxon>Halomonadaceae</taxon>
        <taxon>Onishia</taxon>
    </lineage>
</organism>
<feature type="compositionally biased region" description="Basic and acidic residues" evidence="1">
    <location>
        <begin position="14"/>
        <end position="30"/>
    </location>
</feature>